<evidence type="ECO:0000313" key="3">
    <source>
        <dbReference type="Proteomes" id="UP000245431"/>
    </source>
</evidence>
<protein>
    <submittedName>
        <fullName evidence="2">Hypothetical membrane protein</fullName>
    </submittedName>
</protein>
<name>A0A1D3K8X2_PSEVE</name>
<keyword evidence="1" id="KW-0812">Transmembrane</keyword>
<organism evidence="2 3">
    <name type="scientific">Pseudomonas veronii 1YdBTEX2</name>
    <dbReference type="NCBI Taxonomy" id="1295141"/>
    <lineage>
        <taxon>Bacteria</taxon>
        <taxon>Pseudomonadati</taxon>
        <taxon>Pseudomonadota</taxon>
        <taxon>Gammaproteobacteria</taxon>
        <taxon>Pseudomonadales</taxon>
        <taxon>Pseudomonadaceae</taxon>
        <taxon>Pseudomonas</taxon>
    </lineage>
</organism>
<evidence type="ECO:0000256" key="1">
    <source>
        <dbReference type="SAM" id="Phobius"/>
    </source>
</evidence>
<accession>A0A1D3K8X2</accession>
<proteinExistence type="predicted"/>
<dbReference type="AlphaFoldDB" id="A0A1D3K8X2"/>
<gene>
    <name evidence="2" type="ORF">PVE_R2G0789</name>
</gene>
<feature type="transmembrane region" description="Helical" evidence="1">
    <location>
        <begin position="30"/>
        <end position="49"/>
    </location>
</feature>
<keyword evidence="1" id="KW-1133">Transmembrane helix</keyword>
<feature type="transmembrane region" description="Helical" evidence="1">
    <location>
        <begin position="6"/>
        <end position="23"/>
    </location>
</feature>
<dbReference type="RefSeq" id="WP_026140318.1">
    <property type="nucleotide sequence ID" value="NZ_AOUH01000041.1"/>
</dbReference>
<feature type="transmembrane region" description="Helical" evidence="1">
    <location>
        <begin position="55"/>
        <end position="74"/>
    </location>
</feature>
<dbReference type="EMBL" id="LT599584">
    <property type="protein sequence ID" value="SBW84814.1"/>
    <property type="molecule type" value="Genomic_DNA"/>
</dbReference>
<sequence>MTISLSHVSIGMASLAVFSILTYKIASRHGVTAGVLAWVLLLAFFKFVIQDEEGPLWSIKIFGVLGGLLGWLWAGHIKFNPQEKEQG</sequence>
<dbReference type="Proteomes" id="UP000245431">
    <property type="component" value="Chromosome PVE_r2"/>
</dbReference>
<reference evidence="3" key="1">
    <citation type="submission" date="2016-07" db="EMBL/GenBank/DDBJ databases">
        <authorList>
            <person name="Florea S."/>
            <person name="Webb J.S."/>
            <person name="Jaromczyk J."/>
            <person name="Schardl C.L."/>
        </authorList>
    </citation>
    <scope>NUCLEOTIDE SEQUENCE [LARGE SCALE GENOMIC DNA]</scope>
    <source>
        <strain evidence="3">1YdBTEX2</strain>
    </source>
</reference>
<keyword evidence="1" id="KW-0472">Membrane</keyword>
<evidence type="ECO:0000313" key="2">
    <source>
        <dbReference type="EMBL" id="SBW84814.1"/>
    </source>
</evidence>